<dbReference type="PANTHER" id="PTHR19959">
    <property type="entry name" value="KINESIN LIGHT CHAIN"/>
    <property type="match status" value="1"/>
</dbReference>
<dbReference type="SMART" id="SM00028">
    <property type="entry name" value="TPR"/>
    <property type="match status" value="6"/>
</dbReference>
<dbReference type="EMBL" id="CAJNJQ010006589">
    <property type="protein sequence ID" value="CAE7232285.1"/>
    <property type="molecule type" value="Genomic_DNA"/>
</dbReference>
<dbReference type="InterPro" id="IPR011990">
    <property type="entry name" value="TPR-like_helical_dom_sf"/>
</dbReference>
<organism evidence="2 3">
    <name type="scientific">Rhizoctonia solani</name>
    <dbReference type="NCBI Taxonomy" id="456999"/>
    <lineage>
        <taxon>Eukaryota</taxon>
        <taxon>Fungi</taxon>
        <taxon>Dikarya</taxon>
        <taxon>Basidiomycota</taxon>
        <taxon>Agaricomycotina</taxon>
        <taxon>Agaricomycetes</taxon>
        <taxon>Cantharellales</taxon>
        <taxon>Ceratobasidiaceae</taxon>
        <taxon>Rhizoctonia</taxon>
    </lineage>
</organism>
<dbReference type="Gene3D" id="1.25.40.10">
    <property type="entry name" value="Tetratricopeptide repeat domain"/>
    <property type="match status" value="3"/>
</dbReference>
<feature type="non-terminal residue" evidence="2">
    <location>
        <position position="1"/>
    </location>
</feature>
<proteinExistence type="predicted"/>
<dbReference type="AlphaFoldDB" id="A0A8H3E8R8"/>
<dbReference type="SUPFAM" id="SSF48452">
    <property type="entry name" value="TPR-like"/>
    <property type="match status" value="1"/>
</dbReference>
<evidence type="ECO:0000259" key="1">
    <source>
        <dbReference type="Pfam" id="PF12770"/>
    </source>
</evidence>
<dbReference type="Pfam" id="PF12770">
    <property type="entry name" value="CHAT"/>
    <property type="match status" value="1"/>
</dbReference>
<accession>A0A8H3E8R8</accession>
<evidence type="ECO:0000313" key="2">
    <source>
        <dbReference type="EMBL" id="CAE7232285.1"/>
    </source>
</evidence>
<dbReference type="Proteomes" id="UP000663827">
    <property type="component" value="Unassembled WGS sequence"/>
</dbReference>
<protein>
    <recommendedName>
        <fullName evidence="1">CHAT domain-containing protein</fullName>
    </recommendedName>
</protein>
<dbReference type="PANTHER" id="PTHR19959:SF119">
    <property type="entry name" value="FUNGAL LIPASE-LIKE DOMAIN-CONTAINING PROTEIN"/>
    <property type="match status" value="1"/>
</dbReference>
<feature type="domain" description="CHAT" evidence="1">
    <location>
        <begin position="829"/>
        <end position="941"/>
    </location>
</feature>
<name>A0A8H3E8R8_9AGAM</name>
<sequence>MDSSTQRKLAEIDRDIKSLLSTLSQTGDGDPNQRPTLVRLANFYSQRSMLSNEPEDMSRMIEYMTAVLALTDDDYPGMSGLLGTVGMAHGRRSEILGDMDDIDKAIEFTTLSLALTPDDHPVLPFTLSNLGLFHKKRYERLGELSDVEKAIQYDSRAMELTPPDDPNLPERVGKLGSSYFCRFQRLGRLEDLEQAIEYQSTGVALAPDDYPALPSMLGNLATSHNDRFQRLNELNDIETAIMYETRALGLPLGDLQLSFRFANLGTSYSYRYQYSGEADDIDKAIEYKSRALALTPEGHSLLPTRLANIGESYISRFIRMTKLDDLEKAINYKSSALSLTPDDHPQFSHRLTELGVSHNLRFKRLGELNDIDKAIEYQTRALSLMPDTYSDLPDCLNNLAASHASRYKHLNELADIDKAIDYGSRALALIPDGHPDMLNCLANLGVFHDYRSKQLNEMDDLEKAMAYKYQVLALVPGNHQNVPGYLTNLAVSHKNRFRRLATLDDLEKAIEHESRALTLIPEDYPHLCLLHANHATSHIWYSLFTKDSSHLQAALPSFRIACTSLAGAPRDRFRYALLWTTNASELGTPDSIEAYQTIIDILPQFIWLGATTDQRYEDLKSVNTLVMNAAHAAILSSNYSLALQWLEHTRGVVWSQNLMLRSPLEDLQASHPALATQLRVLADELYIAGSEPRESQAYDFKIVASEHEDAGRRHRRLATEYAELLDQVRTLSGFEDFLRPIKSNRLVHAARTGPIVVISCRHDRCDALLVLPQQADIAYLSLPDFSAEKAKSARSELEISVENMRSSERGTQRRPMIDTDDSDKPGFERVLATLWNAVVKPILDFLGYTANVASDNLPHITWCPTGAMTFLPLHAAGDYDQPQSRVFDYVVSSYTPTLTVLLKAAPYTLRPDSRLLAVGQAATPGHAPLPGTAEELDCVKARTQG</sequence>
<reference evidence="2" key="1">
    <citation type="submission" date="2021-01" db="EMBL/GenBank/DDBJ databases">
        <authorList>
            <person name="Kaushik A."/>
        </authorList>
    </citation>
    <scope>NUCLEOTIDE SEQUENCE</scope>
    <source>
        <strain evidence="2">AG5</strain>
    </source>
</reference>
<comment type="caution">
    <text evidence="2">The sequence shown here is derived from an EMBL/GenBank/DDBJ whole genome shotgun (WGS) entry which is preliminary data.</text>
</comment>
<dbReference type="InterPro" id="IPR019734">
    <property type="entry name" value="TPR_rpt"/>
</dbReference>
<gene>
    <name evidence="2" type="ORF">RDB_LOCUS189394</name>
</gene>
<evidence type="ECO:0000313" key="3">
    <source>
        <dbReference type="Proteomes" id="UP000663827"/>
    </source>
</evidence>
<dbReference type="InterPro" id="IPR024983">
    <property type="entry name" value="CHAT_dom"/>
</dbReference>